<dbReference type="Proteomes" id="UP000199701">
    <property type="component" value="Unassembled WGS sequence"/>
</dbReference>
<keyword evidence="3" id="KW-0804">Transcription</keyword>
<sequence length="250" mass="29723">MKNLETSDWLVLNNIIYKIYTTEDIMIMRSNLLEQLTMVLNFDSADFFLANEDGKKGLINPVSFNCELDRAAQYDELDYSRGIMYGGKSMVYRETDIINDEKRIKSEYYQKVYKPNNWHYSIQMILAREKQFLGVITLYRTIGKENFQYDDVFLLDMLKDHLSFRMFNEKTKGDKIHCKLTITETVIKFQLTKREEVILRLLLKGLDNDKICEELVISVNTLKKHVLNIYRKLGINNRVQMFMMIRENDN</sequence>
<reference evidence="5 6" key="1">
    <citation type="submission" date="2016-10" db="EMBL/GenBank/DDBJ databases">
        <authorList>
            <person name="de Groot N.N."/>
        </authorList>
    </citation>
    <scope>NUCLEOTIDE SEQUENCE [LARGE SCALE GENOMIC DNA]</scope>
    <source>
        <strain evidence="5 6">DSM 9179</strain>
    </source>
</reference>
<organism evidence="5 6">
    <name type="scientific">[Clostridium] fimetarium</name>
    <dbReference type="NCBI Taxonomy" id="99656"/>
    <lineage>
        <taxon>Bacteria</taxon>
        <taxon>Bacillati</taxon>
        <taxon>Bacillota</taxon>
        <taxon>Clostridia</taxon>
        <taxon>Lachnospirales</taxon>
        <taxon>Lachnospiraceae</taxon>
    </lineage>
</organism>
<evidence type="ECO:0000256" key="1">
    <source>
        <dbReference type="ARBA" id="ARBA00023015"/>
    </source>
</evidence>
<dbReference type="PROSITE" id="PS50043">
    <property type="entry name" value="HTH_LUXR_2"/>
    <property type="match status" value="1"/>
</dbReference>
<dbReference type="InterPro" id="IPR016032">
    <property type="entry name" value="Sig_transdc_resp-reg_C-effctor"/>
</dbReference>
<dbReference type="SMART" id="SM00421">
    <property type="entry name" value="HTH_LUXR"/>
    <property type="match status" value="1"/>
</dbReference>
<dbReference type="OrthoDB" id="1662986at2"/>
<accession>A0A1I0RFE4</accession>
<dbReference type="GO" id="GO:0003677">
    <property type="term" value="F:DNA binding"/>
    <property type="evidence" value="ECO:0007669"/>
    <property type="project" value="UniProtKB-KW"/>
</dbReference>
<dbReference type="Gene3D" id="3.30.450.40">
    <property type="match status" value="1"/>
</dbReference>
<dbReference type="PANTHER" id="PTHR44688">
    <property type="entry name" value="DNA-BINDING TRANSCRIPTIONAL ACTIVATOR DEVR_DOSR"/>
    <property type="match status" value="1"/>
</dbReference>
<dbReference type="RefSeq" id="WP_092456124.1">
    <property type="nucleotide sequence ID" value="NZ_FOJI01000015.1"/>
</dbReference>
<dbReference type="InterPro" id="IPR036388">
    <property type="entry name" value="WH-like_DNA-bd_sf"/>
</dbReference>
<evidence type="ECO:0000313" key="5">
    <source>
        <dbReference type="EMBL" id="SEW39631.1"/>
    </source>
</evidence>
<dbReference type="SUPFAM" id="SSF46894">
    <property type="entry name" value="C-terminal effector domain of the bipartite response regulators"/>
    <property type="match status" value="1"/>
</dbReference>
<protein>
    <submittedName>
        <fullName evidence="5">Regulatory protein, luxR family</fullName>
    </submittedName>
</protein>
<dbReference type="Pfam" id="PF00196">
    <property type="entry name" value="GerE"/>
    <property type="match status" value="1"/>
</dbReference>
<feature type="domain" description="HTH luxR-type" evidence="4">
    <location>
        <begin position="184"/>
        <end position="249"/>
    </location>
</feature>
<dbReference type="STRING" id="99656.SAMN05421659_11531"/>
<evidence type="ECO:0000313" key="6">
    <source>
        <dbReference type="Proteomes" id="UP000199701"/>
    </source>
</evidence>
<keyword evidence="2" id="KW-0238">DNA-binding</keyword>
<evidence type="ECO:0000256" key="2">
    <source>
        <dbReference type="ARBA" id="ARBA00023125"/>
    </source>
</evidence>
<keyword evidence="6" id="KW-1185">Reference proteome</keyword>
<dbReference type="InterPro" id="IPR000792">
    <property type="entry name" value="Tscrpt_reg_LuxR_C"/>
</dbReference>
<dbReference type="Gene3D" id="1.10.10.10">
    <property type="entry name" value="Winged helix-like DNA-binding domain superfamily/Winged helix DNA-binding domain"/>
    <property type="match status" value="1"/>
</dbReference>
<keyword evidence="1" id="KW-0805">Transcription regulation</keyword>
<dbReference type="GO" id="GO:0006355">
    <property type="term" value="P:regulation of DNA-templated transcription"/>
    <property type="evidence" value="ECO:0007669"/>
    <property type="project" value="InterPro"/>
</dbReference>
<dbReference type="PANTHER" id="PTHR44688:SF16">
    <property type="entry name" value="DNA-BINDING TRANSCRIPTIONAL ACTIVATOR DEVR_DOSR"/>
    <property type="match status" value="1"/>
</dbReference>
<dbReference type="SUPFAM" id="SSF55781">
    <property type="entry name" value="GAF domain-like"/>
    <property type="match status" value="1"/>
</dbReference>
<dbReference type="PRINTS" id="PR00038">
    <property type="entry name" value="HTHLUXR"/>
</dbReference>
<proteinExistence type="predicted"/>
<evidence type="ECO:0000259" key="4">
    <source>
        <dbReference type="PROSITE" id="PS50043"/>
    </source>
</evidence>
<dbReference type="CDD" id="cd06170">
    <property type="entry name" value="LuxR_C_like"/>
    <property type="match status" value="1"/>
</dbReference>
<dbReference type="InterPro" id="IPR029016">
    <property type="entry name" value="GAF-like_dom_sf"/>
</dbReference>
<evidence type="ECO:0000256" key="3">
    <source>
        <dbReference type="ARBA" id="ARBA00023163"/>
    </source>
</evidence>
<dbReference type="EMBL" id="FOJI01000015">
    <property type="protein sequence ID" value="SEW39631.1"/>
    <property type="molecule type" value="Genomic_DNA"/>
</dbReference>
<name>A0A1I0RFE4_9FIRM</name>
<dbReference type="AlphaFoldDB" id="A0A1I0RFE4"/>
<gene>
    <name evidence="5" type="ORF">SAMN05421659_11531</name>
</gene>